<dbReference type="Gene3D" id="2.40.30.10">
    <property type="entry name" value="Translation factors"/>
    <property type="match status" value="1"/>
</dbReference>
<keyword evidence="4" id="KW-0547">Nucleotide-binding</keyword>
<evidence type="ECO:0000256" key="6">
    <source>
        <dbReference type="ARBA" id="ARBA00023134"/>
    </source>
</evidence>
<dbReference type="GO" id="GO:0003746">
    <property type="term" value="F:translation elongation factor activity"/>
    <property type="evidence" value="ECO:0007669"/>
    <property type="project" value="UniProtKB-KW"/>
</dbReference>
<organism evidence="10 11">
    <name type="scientific">Lignipirellula cremea</name>
    <dbReference type="NCBI Taxonomy" id="2528010"/>
    <lineage>
        <taxon>Bacteria</taxon>
        <taxon>Pseudomonadati</taxon>
        <taxon>Planctomycetota</taxon>
        <taxon>Planctomycetia</taxon>
        <taxon>Pirellulales</taxon>
        <taxon>Pirellulaceae</taxon>
        <taxon>Lignipirellula</taxon>
    </lineage>
</organism>
<dbReference type="Proteomes" id="UP000317648">
    <property type="component" value="Chromosome"/>
</dbReference>
<evidence type="ECO:0000256" key="5">
    <source>
        <dbReference type="ARBA" id="ARBA00022917"/>
    </source>
</evidence>
<comment type="function">
    <text evidence="7">Translation factor necessary for the incorporation of selenocysteine into proteins. It probably replaces EF-Tu for the insertion of selenocysteine directed by the UGA codon. SelB binds GTP and GDP.</text>
</comment>
<evidence type="ECO:0000313" key="11">
    <source>
        <dbReference type="Proteomes" id="UP000317648"/>
    </source>
</evidence>
<dbReference type="InterPro" id="IPR031157">
    <property type="entry name" value="G_TR_CS"/>
</dbReference>
<dbReference type="Pfam" id="PF03144">
    <property type="entry name" value="GTP_EFTU_D2"/>
    <property type="match status" value="1"/>
</dbReference>
<dbReference type="PANTHER" id="PTHR43721:SF22">
    <property type="entry name" value="ELONGATION FACTOR TU, MITOCHONDRIAL"/>
    <property type="match status" value="1"/>
</dbReference>
<feature type="domain" description="Tr-type G" evidence="9">
    <location>
        <begin position="2"/>
        <end position="172"/>
    </location>
</feature>
<evidence type="ECO:0000313" key="10">
    <source>
        <dbReference type="EMBL" id="QDU93022.1"/>
    </source>
</evidence>
<dbReference type="InterPro" id="IPR005225">
    <property type="entry name" value="Small_GTP-bd"/>
</dbReference>
<gene>
    <name evidence="10" type="primary">selB</name>
    <name evidence="10" type="ORF">Pla8534_07970</name>
</gene>
<dbReference type="InterPro" id="IPR004535">
    <property type="entry name" value="Transl_elong_SelB"/>
</dbReference>
<proteinExistence type="predicted"/>
<dbReference type="PROSITE" id="PS00301">
    <property type="entry name" value="G_TR_1"/>
    <property type="match status" value="1"/>
</dbReference>
<dbReference type="EMBL" id="CP036433">
    <property type="protein sequence ID" value="QDU93022.1"/>
    <property type="molecule type" value="Genomic_DNA"/>
</dbReference>
<dbReference type="CDD" id="cd15491">
    <property type="entry name" value="selB_III"/>
    <property type="match status" value="1"/>
</dbReference>
<evidence type="ECO:0000256" key="7">
    <source>
        <dbReference type="ARBA" id="ARBA00025526"/>
    </source>
</evidence>
<dbReference type="InterPro" id="IPR036388">
    <property type="entry name" value="WH-like_DNA-bd_sf"/>
</dbReference>
<dbReference type="AlphaFoldDB" id="A0A518DMH1"/>
<keyword evidence="5" id="KW-0648">Protein biosynthesis</keyword>
<evidence type="ECO:0000256" key="1">
    <source>
        <dbReference type="ARBA" id="ARBA00004496"/>
    </source>
</evidence>
<keyword evidence="10" id="KW-0251">Elongation factor</keyword>
<dbReference type="PROSITE" id="PS51722">
    <property type="entry name" value="G_TR_2"/>
    <property type="match status" value="1"/>
</dbReference>
<dbReference type="Gene3D" id="3.40.50.300">
    <property type="entry name" value="P-loop containing nucleotide triphosphate hydrolases"/>
    <property type="match status" value="1"/>
</dbReference>
<dbReference type="InterPro" id="IPR009000">
    <property type="entry name" value="Transl_B-barrel_sf"/>
</dbReference>
<dbReference type="CDD" id="cd04171">
    <property type="entry name" value="SelB"/>
    <property type="match status" value="1"/>
</dbReference>
<sequence length="647" mass="69981">MVTSLILGTAGHIDHGKTSLIRALTGVDTDRLPEEKRRGITIDLGFAELDLGDYRLGVVDVPGHERFVRNMLSGAVGMDVALLVVAADDSVKPQTREHLEILRLLDLPAGVIALTKCDLVDPGWLELVEEEVRELVAGTFLARSPCVRTSTVNGSGLDELRQALRAAAGQAAGRAAIRRQGPFCMPVDRSFSIAGHGAVATGSISRGEVALGDLLQLEPAGVEVRVRGLHNHDRPVEQAWCGQRAAINLGGVRHDQIARGQSLAAPGLLAPSRLLTVELAALPQLGKGLKDRSRFRLHLGSGETMVSLRLLAPPDQPDDARQLEPGQRGMAQLHLAEPVAAVWSQPFVLRSESPVHTVGGGRVIDPNAARLRRATPAVWKQLQDLLAGDPLRRAAAAAYLAGLRSWRTTDLVRLAGVDDAEAIAAELLERGELVEIALSPTRRQYVQRDVLADTAERIVAALEASHTHHPLRLSHDRAPLAARFADLEPALLEAVLQQMRQAGRIHLTERTIGLSDRGPKLSANERKLLAAIVQQFREAGIEAPSAAECAEAATRNKQAVPQLIQLAVASGELIEIAPERYLHVEVEAELRQRLQQALQGGPGLPVGEIRQLFGSSRKYVLPYCEYLDRLGVTVRAGDLRQWAETES</sequence>
<dbReference type="Gene3D" id="1.10.10.10">
    <property type="entry name" value="Winged helix-like DNA-binding domain superfamily/Winged helix DNA-binding domain"/>
    <property type="match status" value="1"/>
</dbReference>
<dbReference type="SUPFAM" id="SSF52540">
    <property type="entry name" value="P-loop containing nucleoside triphosphate hydrolases"/>
    <property type="match status" value="1"/>
</dbReference>
<dbReference type="InterPro" id="IPR050055">
    <property type="entry name" value="EF-Tu_GTPase"/>
</dbReference>
<dbReference type="InterPro" id="IPR015191">
    <property type="entry name" value="SelB_WHD4"/>
</dbReference>
<dbReference type="RefSeq" id="WP_145049470.1">
    <property type="nucleotide sequence ID" value="NZ_CP036433.1"/>
</dbReference>
<comment type="subcellular location">
    <subcellularLocation>
        <location evidence="1">Cytoplasm</location>
    </subcellularLocation>
</comment>
<keyword evidence="11" id="KW-1185">Reference proteome</keyword>
<name>A0A518DMH1_9BACT</name>
<dbReference type="KEGG" id="lcre:Pla8534_07970"/>
<dbReference type="SUPFAM" id="SSF50465">
    <property type="entry name" value="EF-Tu/eEF-1alpha/eIF2-gamma C-terminal domain"/>
    <property type="match status" value="1"/>
</dbReference>
<accession>A0A518DMH1</accession>
<dbReference type="InterPro" id="IPR009001">
    <property type="entry name" value="Transl_elong_EF1A/Init_IF2_C"/>
</dbReference>
<dbReference type="GO" id="GO:0001514">
    <property type="term" value="P:selenocysteine incorporation"/>
    <property type="evidence" value="ECO:0007669"/>
    <property type="project" value="InterPro"/>
</dbReference>
<protein>
    <recommendedName>
        <fullName evidence="2">Selenocysteine-specific elongation factor</fullName>
    </recommendedName>
    <alternativeName>
        <fullName evidence="8">SelB translation factor</fullName>
    </alternativeName>
</protein>
<dbReference type="InterPro" id="IPR057335">
    <property type="entry name" value="Beta-barrel_SelB"/>
</dbReference>
<reference evidence="10 11" key="1">
    <citation type="submission" date="2019-02" db="EMBL/GenBank/DDBJ databases">
        <title>Deep-cultivation of Planctomycetes and their phenomic and genomic characterization uncovers novel biology.</title>
        <authorList>
            <person name="Wiegand S."/>
            <person name="Jogler M."/>
            <person name="Boedeker C."/>
            <person name="Pinto D."/>
            <person name="Vollmers J."/>
            <person name="Rivas-Marin E."/>
            <person name="Kohn T."/>
            <person name="Peeters S.H."/>
            <person name="Heuer A."/>
            <person name="Rast P."/>
            <person name="Oberbeckmann S."/>
            <person name="Bunk B."/>
            <person name="Jeske O."/>
            <person name="Meyerdierks A."/>
            <person name="Storesund J.E."/>
            <person name="Kallscheuer N."/>
            <person name="Luecker S."/>
            <person name="Lage O.M."/>
            <person name="Pohl T."/>
            <person name="Merkel B.J."/>
            <person name="Hornburger P."/>
            <person name="Mueller R.-W."/>
            <person name="Bruemmer F."/>
            <person name="Labrenz M."/>
            <person name="Spormann A.M."/>
            <person name="Op den Camp H."/>
            <person name="Overmann J."/>
            <person name="Amann R."/>
            <person name="Jetten M.S.M."/>
            <person name="Mascher T."/>
            <person name="Medema M.H."/>
            <person name="Devos D.P."/>
            <person name="Kaster A.-K."/>
            <person name="Ovreas L."/>
            <person name="Rohde M."/>
            <person name="Galperin M.Y."/>
            <person name="Jogler C."/>
        </authorList>
    </citation>
    <scope>NUCLEOTIDE SEQUENCE [LARGE SCALE GENOMIC DNA]</scope>
    <source>
        <strain evidence="10 11">Pla85_3_4</strain>
    </source>
</reference>
<dbReference type="PANTHER" id="PTHR43721">
    <property type="entry name" value="ELONGATION FACTOR TU-RELATED"/>
    <property type="match status" value="1"/>
</dbReference>
<dbReference type="InterPro" id="IPR000795">
    <property type="entry name" value="T_Tr_GTP-bd_dom"/>
</dbReference>
<dbReference type="GO" id="GO:0005829">
    <property type="term" value="C:cytosol"/>
    <property type="evidence" value="ECO:0007669"/>
    <property type="project" value="TreeGrafter"/>
</dbReference>
<dbReference type="Gene3D" id="1.10.10.2770">
    <property type="match status" value="1"/>
</dbReference>
<keyword evidence="6" id="KW-0342">GTP-binding</keyword>
<evidence type="ECO:0000256" key="3">
    <source>
        <dbReference type="ARBA" id="ARBA00022490"/>
    </source>
</evidence>
<evidence type="ECO:0000256" key="2">
    <source>
        <dbReference type="ARBA" id="ARBA00015953"/>
    </source>
</evidence>
<dbReference type="SUPFAM" id="SSF46785">
    <property type="entry name" value="Winged helix' DNA-binding domain"/>
    <property type="match status" value="1"/>
</dbReference>
<evidence type="ECO:0000256" key="8">
    <source>
        <dbReference type="ARBA" id="ARBA00031615"/>
    </source>
</evidence>
<dbReference type="Pfam" id="PF25461">
    <property type="entry name" value="Beta-barrel_SelB"/>
    <property type="match status" value="1"/>
</dbReference>
<dbReference type="OrthoDB" id="9804504at2"/>
<dbReference type="GO" id="GO:0003924">
    <property type="term" value="F:GTPase activity"/>
    <property type="evidence" value="ECO:0007669"/>
    <property type="project" value="InterPro"/>
</dbReference>
<dbReference type="GO" id="GO:0003723">
    <property type="term" value="F:RNA binding"/>
    <property type="evidence" value="ECO:0007669"/>
    <property type="project" value="InterPro"/>
</dbReference>
<dbReference type="Pfam" id="PF00009">
    <property type="entry name" value="GTP_EFTU"/>
    <property type="match status" value="1"/>
</dbReference>
<dbReference type="InterPro" id="IPR036390">
    <property type="entry name" value="WH_DNA-bd_sf"/>
</dbReference>
<dbReference type="NCBIfam" id="TIGR00231">
    <property type="entry name" value="small_GTP"/>
    <property type="match status" value="1"/>
</dbReference>
<keyword evidence="3" id="KW-0963">Cytoplasm</keyword>
<dbReference type="InterPro" id="IPR004161">
    <property type="entry name" value="EFTu-like_2"/>
</dbReference>
<evidence type="ECO:0000256" key="4">
    <source>
        <dbReference type="ARBA" id="ARBA00022741"/>
    </source>
</evidence>
<evidence type="ECO:0000259" key="9">
    <source>
        <dbReference type="PROSITE" id="PS51722"/>
    </source>
</evidence>
<dbReference type="InterPro" id="IPR027417">
    <property type="entry name" value="P-loop_NTPase"/>
</dbReference>
<dbReference type="SUPFAM" id="SSF50447">
    <property type="entry name" value="Translation proteins"/>
    <property type="match status" value="1"/>
</dbReference>
<dbReference type="NCBIfam" id="TIGR00475">
    <property type="entry name" value="selB"/>
    <property type="match status" value="1"/>
</dbReference>
<dbReference type="Pfam" id="PF09107">
    <property type="entry name" value="WHD_3rd_SelB"/>
    <property type="match status" value="1"/>
</dbReference>
<dbReference type="GO" id="GO:0005525">
    <property type="term" value="F:GTP binding"/>
    <property type="evidence" value="ECO:0007669"/>
    <property type="project" value="UniProtKB-KW"/>
</dbReference>